<keyword evidence="10" id="KW-1185">Reference proteome</keyword>
<accession>A0A9P3FMA6</accession>
<dbReference type="InterPro" id="IPR007535">
    <property type="entry name" value="Catechol_dOase_N"/>
</dbReference>
<dbReference type="InterPro" id="IPR000627">
    <property type="entry name" value="Intradiol_dOase_C"/>
</dbReference>
<evidence type="ECO:0000313" key="9">
    <source>
        <dbReference type="EMBL" id="GIZ49562.1"/>
    </source>
</evidence>
<name>A0A9P3FMA6_9PEZI</name>
<dbReference type="SUPFAM" id="SSF49482">
    <property type="entry name" value="Aromatic compound dioxygenase"/>
    <property type="match status" value="1"/>
</dbReference>
<dbReference type="GO" id="GO:0018576">
    <property type="term" value="F:catechol 1,2-dioxygenase activity"/>
    <property type="evidence" value="ECO:0007669"/>
    <property type="project" value="InterPro"/>
</dbReference>
<evidence type="ECO:0008006" key="11">
    <source>
        <dbReference type="Google" id="ProtNLM"/>
    </source>
</evidence>
<dbReference type="Pfam" id="PF04444">
    <property type="entry name" value="Dioxygenase_N"/>
    <property type="match status" value="1"/>
</dbReference>
<dbReference type="Proteomes" id="UP000825890">
    <property type="component" value="Unassembled WGS sequence"/>
</dbReference>
<evidence type="ECO:0000256" key="4">
    <source>
        <dbReference type="ARBA" id="ARBA00022964"/>
    </source>
</evidence>
<gene>
    <name evidence="9" type="ORF">CKM354_001259200</name>
</gene>
<evidence type="ECO:0000313" key="10">
    <source>
        <dbReference type="Proteomes" id="UP000825890"/>
    </source>
</evidence>
<evidence type="ECO:0000259" key="7">
    <source>
        <dbReference type="Pfam" id="PF00775"/>
    </source>
</evidence>
<dbReference type="Gene3D" id="2.60.130.10">
    <property type="entry name" value="Aromatic compound dioxygenase"/>
    <property type="match status" value="1"/>
</dbReference>
<evidence type="ECO:0000256" key="5">
    <source>
        <dbReference type="ARBA" id="ARBA00023002"/>
    </source>
</evidence>
<dbReference type="InterPro" id="IPR015889">
    <property type="entry name" value="Intradiol_dOase_core"/>
</dbReference>
<reference evidence="9 10" key="1">
    <citation type="submission" date="2021-01" db="EMBL/GenBank/DDBJ databases">
        <title>Cercospora kikuchii MAFF 305040 whole genome shotgun sequence.</title>
        <authorList>
            <person name="Kashiwa T."/>
            <person name="Suzuki T."/>
        </authorList>
    </citation>
    <scope>NUCLEOTIDE SEQUENCE [LARGE SCALE GENOMIC DNA]</scope>
    <source>
        <strain evidence="9 10">MAFF 305040</strain>
    </source>
</reference>
<evidence type="ECO:0000256" key="3">
    <source>
        <dbReference type="ARBA" id="ARBA00022723"/>
    </source>
</evidence>
<dbReference type="EMBL" id="BOLY01000009">
    <property type="protein sequence ID" value="GIZ49562.1"/>
    <property type="molecule type" value="Genomic_DNA"/>
</dbReference>
<proteinExistence type="inferred from homology"/>
<dbReference type="Pfam" id="PF00775">
    <property type="entry name" value="Dioxygenase_C"/>
    <property type="match status" value="1"/>
</dbReference>
<evidence type="ECO:0000256" key="6">
    <source>
        <dbReference type="ARBA" id="ARBA00023004"/>
    </source>
</evidence>
<keyword evidence="4" id="KW-0223">Dioxygenase</keyword>
<keyword evidence="3" id="KW-0479">Metal-binding</keyword>
<dbReference type="RefSeq" id="XP_044664049.1">
    <property type="nucleotide sequence ID" value="XM_044808114.1"/>
</dbReference>
<evidence type="ECO:0000259" key="8">
    <source>
        <dbReference type="Pfam" id="PF04444"/>
    </source>
</evidence>
<dbReference type="OrthoDB" id="5238185at2759"/>
<dbReference type="GeneID" id="68298167"/>
<sequence>MGPQTQPRTKKIMTSLISHLHDFIRETELTTDELMESIEFLKWAVHMNDDNPYHIFAACSILGIESLMDQIAHAKVSKVAGAVTQRATMGPFFQKDHPFREMGTSIHDTATDGAETAFIYGKVLNAQTGQPIANAVIDVWLASTNGLYEQQDEGQAAHNLCGKFVTGEDGEYSFYAIRPTPYPVPSLGPAGKLLQMMDKPAFRPAHIHFLVLKEGYQPITTQLYDAESKYLETDAVCAVHDSLVVKFAKRTGDPRAVLEVKYDIRMAPKDSNGA</sequence>
<feature type="domain" description="Catechol dioxygenase N-terminal" evidence="8">
    <location>
        <begin position="7"/>
        <end position="77"/>
    </location>
</feature>
<feature type="domain" description="Intradiol ring-cleavage dioxygenases" evidence="7">
    <location>
        <begin position="90"/>
        <end position="267"/>
    </location>
</feature>
<dbReference type="AlphaFoldDB" id="A0A9P3FMA6"/>
<comment type="similarity">
    <text evidence="2">Belongs to the intradiol ring-cleavage dioxygenase family.</text>
</comment>
<dbReference type="PANTHER" id="PTHR33711:SF7">
    <property type="entry name" value="INTRADIOL RING-CLEAVAGE DIOXYGENASES DOMAIN-CONTAINING PROTEIN-RELATED"/>
    <property type="match status" value="1"/>
</dbReference>
<dbReference type="PANTHER" id="PTHR33711">
    <property type="entry name" value="DIOXYGENASE, PUTATIVE (AFU_ORTHOLOGUE AFUA_2G02910)-RELATED"/>
    <property type="match status" value="1"/>
</dbReference>
<evidence type="ECO:0000256" key="1">
    <source>
        <dbReference type="ARBA" id="ARBA00001965"/>
    </source>
</evidence>
<comment type="cofactor">
    <cofactor evidence="1">
        <name>Fe(3+)</name>
        <dbReference type="ChEBI" id="CHEBI:29034"/>
    </cofactor>
</comment>
<dbReference type="GO" id="GO:0009712">
    <property type="term" value="P:catechol-containing compound metabolic process"/>
    <property type="evidence" value="ECO:0007669"/>
    <property type="project" value="InterPro"/>
</dbReference>
<comment type="caution">
    <text evidence="9">The sequence shown here is derived from an EMBL/GenBank/DDBJ whole genome shotgun (WGS) entry which is preliminary data.</text>
</comment>
<dbReference type="GO" id="GO:0008199">
    <property type="term" value="F:ferric iron binding"/>
    <property type="evidence" value="ECO:0007669"/>
    <property type="project" value="InterPro"/>
</dbReference>
<keyword evidence="5" id="KW-0560">Oxidoreductase</keyword>
<organism evidence="9 10">
    <name type="scientific">Cercospora kikuchii</name>
    <dbReference type="NCBI Taxonomy" id="84275"/>
    <lineage>
        <taxon>Eukaryota</taxon>
        <taxon>Fungi</taxon>
        <taxon>Dikarya</taxon>
        <taxon>Ascomycota</taxon>
        <taxon>Pezizomycotina</taxon>
        <taxon>Dothideomycetes</taxon>
        <taxon>Dothideomycetidae</taxon>
        <taxon>Mycosphaerellales</taxon>
        <taxon>Mycosphaerellaceae</taxon>
        <taxon>Cercospora</taxon>
    </lineage>
</organism>
<dbReference type="InterPro" id="IPR050770">
    <property type="entry name" value="Intradiol_RC_Dioxygenase"/>
</dbReference>
<protein>
    <recommendedName>
        <fullName evidence="11">Catechol 1,2-dioxygenase</fullName>
    </recommendedName>
</protein>
<evidence type="ECO:0000256" key="2">
    <source>
        <dbReference type="ARBA" id="ARBA00007825"/>
    </source>
</evidence>
<keyword evidence="6" id="KW-0408">Iron</keyword>